<evidence type="ECO:0000256" key="4">
    <source>
        <dbReference type="ARBA" id="ARBA00022989"/>
    </source>
</evidence>
<keyword evidence="2" id="KW-1003">Cell membrane</keyword>
<evidence type="ECO:0000256" key="6">
    <source>
        <dbReference type="RuleBase" id="RU004057"/>
    </source>
</evidence>
<protein>
    <recommendedName>
        <fullName evidence="8">MotA/TolQ/ExbB proton channel domain-containing protein</fullName>
    </recommendedName>
</protein>
<evidence type="ECO:0000259" key="8">
    <source>
        <dbReference type="Pfam" id="PF01618"/>
    </source>
</evidence>
<dbReference type="PANTHER" id="PTHR30625:SF3">
    <property type="entry name" value="TOL-PAL SYSTEM PROTEIN TOLQ"/>
    <property type="match status" value="1"/>
</dbReference>
<reference evidence="9 10" key="1">
    <citation type="journal article" date="2016" name="Nat. Commun.">
        <title>Thousands of microbial genomes shed light on interconnected biogeochemical processes in an aquifer system.</title>
        <authorList>
            <person name="Anantharaman K."/>
            <person name="Brown C.T."/>
            <person name="Hug L.A."/>
            <person name="Sharon I."/>
            <person name="Castelle C.J."/>
            <person name="Probst A.J."/>
            <person name="Thomas B.C."/>
            <person name="Singh A."/>
            <person name="Wilkins M.J."/>
            <person name="Karaoz U."/>
            <person name="Brodie E.L."/>
            <person name="Williams K.H."/>
            <person name="Hubbard S.S."/>
            <person name="Banfield J.F."/>
        </authorList>
    </citation>
    <scope>NUCLEOTIDE SEQUENCE [LARGE SCALE GENOMIC DNA]</scope>
    <source>
        <strain evidence="10">RIFCSPLOWO2_12_FULL_64_10</strain>
    </source>
</reference>
<feature type="domain" description="MotA/TolQ/ExbB proton channel" evidence="8">
    <location>
        <begin position="103"/>
        <end position="204"/>
    </location>
</feature>
<evidence type="ECO:0000256" key="2">
    <source>
        <dbReference type="ARBA" id="ARBA00022475"/>
    </source>
</evidence>
<organism evidence="9 10">
    <name type="scientific">Handelsmanbacteria sp. (strain RIFCSPLOWO2_12_FULL_64_10)</name>
    <dbReference type="NCBI Taxonomy" id="1817868"/>
    <lineage>
        <taxon>Bacteria</taxon>
        <taxon>Candidatus Handelsmaniibacteriota</taxon>
    </lineage>
</organism>
<keyword evidence="6" id="KW-0653">Protein transport</keyword>
<keyword evidence="6" id="KW-0813">Transport</keyword>
<dbReference type="InterPro" id="IPR002898">
    <property type="entry name" value="MotA_ExbB_proton_chnl"/>
</dbReference>
<comment type="subcellular location">
    <subcellularLocation>
        <location evidence="1">Cell membrane</location>
        <topology evidence="1">Multi-pass membrane protein</topology>
    </subcellularLocation>
    <subcellularLocation>
        <location evidence="6">Membrane</location>
        <topology evidence="6">Multi-pass membrane protein</topology>
    </subcellularLocation>
</comment>
<dbReference type="PANTHER" id="PTHR30625">
    <property type="entry name" value="PROTEIN TOLQ"/>
    <property type="match status" value="1"/>
</dbReference>
<evidence type="ECO:0000256" key="1">
    <source>
        <dbReference type="ARBA" id="ARBA00004651"/>
    </source>
</evidence>
<comment type="similarity">
    <text evidence="6">Belongs to the exbB/tolQ family.</text>
</comment>
<evidence type="ECO:0000256" key="7">
    <source>
        <dbReference type="SAM" id="Phobius"/>
    </source>
</evidence>
<keyword evidence="3 7" id="KW-0812">Transmembrane</keyword>
<proteinExistence type="inferred from homology"/>
<evidence type="ECO:0000313" key="9">
    <source>
        <dbReference type="EMBL" id="OGG52279.1"/>
    </source>
</evidence>
<feature type="transmembrane region" description="Helical" evidence="7">
    <location>
        <begin position="20"/>
        <end position="39"/>
    </location>
</feature>
<evidence type="ECO:0000256" key="3">
    <source>
        <dbReference type="ARBA" id="ARBA00022692"/>
    </source>
</evidence>
<evidence type="ECO:0000313" key="10">
    <source>
        <dbReference type="Proteomes" id="UP000178606"/>
    </source>
</evidence>
<dbReference type="AlphaFoldDB" id="A0A1F6CSX3"/>
<dbReference type="GO" id="GO:0017038">
    <property type="term" value="P:protein import"/>
    <property type="evidence" value="ECO:0007669"/>
    <property type="project" value="TreeGrafter"/>
</dbReference>
<sequence length="223" mass="23777">MIGNELSHDIWGLIAGSGPMVQGVLLILFLFSVISWAIIGRKLADLKRIRQESARFLRLFRSGAEASEVYKGSRALKHSPLCGVFRAGYELIYGEGGQGLWSGDREDLRRALDVAAAEQMANLERNLIFLATVGNVSPFIGLFGTVWGIMGSFQNIGIRGSANLAVVAPGIAEALIATAMGLAAAVPAVIAYNYLLGRIEAIQRAADQFAVEMAATIPAGVRS</sequence>
<name>A0A1F6CSX3_HANXR</name>
<dbReference type="EMBL" id="MFKF01000148">
    <property type="protein sequence ID" value="OGG52279.1"/>
    <property type="molecule type" value="Genomic_DNA"/>
</dbReference>
<accession>A0A1F6CSX3</accession>
<evidence type="ECO:0000256" key="5">
    <source>
        <dbReference type="ARBA" id="ARBA00023136"/>
    </source>
</evidence>
<feature type="transmembrane region" description="Helical" evidence="7">
    <location>
        <begin position="127"/>
        <end position="150"/>
    </location>
</feature>
<keyword evidence="4 7" id="KW-1133">Transmembrane helix</keyword>
<feature type="transmembrane region" description="Helical" evidence="7">
    <location>
        <begin position="170"/>
        <end position="195"/>
    </location>
</feature>
<dbReference type="Proteomes" id="UP000178606">
    <property type="component" value="Unassembled WGS sequence"/>
</dbReference>
<dbReference type="GO" id="GO:0005886">
    <property type="term" value="C:plasma membrane"/>
    <property type="evidence" value="ECO:0007669"/>
    <property type="project" value="UniProtKB-SubCell"/>
</dbReference>
<gene>
    <name evidence="9" type="ORF">A3F84_16220</name>
</gene>
<dbReference type="InterPro" id="IPR050790">
    <property type="entry name" value="ExbB/TolQ_transport"/>
</dbReference>
<comment type="caution">
    <text evidence="9">The sequence shown here is derived from an EMBL/GenBank/DDBJ whole genome shotgun (WGS) entry which is preliminary data.</text>
</comment>
<keyword evidence="5 7" id="KW-0472">Membrane</keyword>
<dbReference type="Pfam" id="PF01618">
    <property type="entry name" value="MotA_ExbB"/>
    <property type="match status" value="1"/>
</dbReference>